<protein>
    <recommendedName>
        <fullName evidence="4">NIPSNAP domain-containing protein</fullName>
    </recommendedName>
</protein>
<keyword evidence="3" id="KW-1185">Reference proteome</keyword>
<accession>K6X5D7</accession>
<dbReference type="AlphaFoldDB" id="K6X5D7"/>
<sequence length="149" mass="17722">MKKVTNLIYGVIICLLTFSSSSLMADERVFKNGDYWEVTSVEIEDGQWLTYAKHLADEWRSSMEFAKSKKWIKEYKVVYNVHARDGEADLYLITIFDKWASLEEEESRFTEWMEWSKESLSKLEEESGDRAKIRRLMSDSLLQELHFRD</sequence>
<evidence type="ECO:0008006" key="4">
    <source>
        <dbReference type="Google" id="ProtNLM"/>
    </source>
</evidence>
<dbReference type="Proteomes" id="UP000006334">
    <property type="component" value="Unassembled WGS sequence"/>
</dbReference>
<evidence type="ECO:0000313" key="3">
    <source>
        <dbReference type="Proteomes" id="UP000006334"/>
    </source>
</evidence>
<name>K6X5D7_9ALTE</name>
<evidence type="ECO:0000256" key="1">
    <source>
        <dbReference type="SAM" id="SignalP"/>
    </source>
</evidence>
<comment type="caution">
    <text evidence="2">The sequence shown here is derived from an EMBL/GenBank/DDBJ whole genome shotgun (WGS) entry which is preliminary data.</text>
</comment>
<feature type="signal peptide" evidence="1">
    <location>
        <begin position="1"/>
        <end position="25"/>
    </location>
</feature>
<evidence type="ECO:0000313" key="2">
    <source>
        <dbReference type="EMBL" id="GAC15814.1"/>
    </source>
</evidence>
<dbReference type="eggNOG" id="ENOG5032SXS">
    <property type="taxonomic scope" value="Bacteria"/>
</dbReference>
<dbReference type="RefSeq" id="WP_008845619.1">
    <property type="nucleotide sequence ID" value="NZ_BAEN01000061.1"/>
</dbReference>
<feature type="chain" id="PRO_5003896398" description="NIPSNAP domain-containing protein" evidence="1">
    <location>
        <begin position="26"/>
        <end position="149"/>
    </location>
</feature>
<dbReference type="EMBL" id="BAEN01000061">
    <property type="protein sequence ID" value="GAC15814.1"/>
    <property type="molecule type" value="Genomic_DNA"/>
</dbReference>
<dbReference type="OrthoDB" id="5985781at2"/>
<keyword evidence="1" id="KW-0732">Signal</keyword>
<organism evidence="2 3">
    <name type="scientific">Aliiglaciecola lipolytica E3</name>
    <dbReference type="NCBI Taxonomy" id="1127673"/>
    <lineage>
        <taxon>Bacteria</taxon>
        <taxon>Pseudomonadati</taxon>
        <taxon>Pseudomonadota</taxon>
        <taxon>Gammaproteobacteria</taxon>
        <taxon>Alteromonadales</taxon>
        <taxon>Alteromonadaceae</taxon>
        <taxon>Aliiglaciecola</taxon>
    </lineage>
</organism>
<proteinExistence type="predicted"/>
<reference evidence="2 3" key="1">
    <citation type="journal article" date="2017" name="Antonie Van Leeuwenhoek">
        <title>Rhizobium rhizosphaerae sp. nov., a novel species isolated from rice rhizosphere.</title>
        <authorList>
            <person name="Zhao J.J."/>
            <person name="Zhang J."/>
            <person name="Zhang R.J."/>
            <person name="Zhang C.W."/>
            <person name="Yin H.Q."/>
            <person name="Zhang X.X."/>
        </authorList>
    </citation>
    <scope>NUCLEOTIDE SEQUENCE [LARGE SCALE GENOMIC DNA]</scope>
    <source>
        <strain evidence="2 3">E3</strain>
    </source>
</reference>
<gene>
    <name evidence="2" type="ORF">GLIP_3197</name>
</gene>